<gene>
    <name evidence="2" type="ORF">RAG0_00048</name>
</gene>
<dbReference type="Proteomes" id="UP000178912">
    <property type="component" value="Unassembled WGS sequence"/>
</dbReference>
<reference evidence="3" key="1">
    <citation type="submission" date="2016-03" db="EMBL/GenBank/DDBJ databases">
        <authorList>
            <person name="Guldener U."/>
        </authorList>
    </citation>
    <scope>NUCLEOTIDE SEQUENCE [LARGE SCALE GENOMIC DNA]</scope>
    <source>
        <strain evidence="3">04CH-RAC-A.6.1</strain>
    </source>
</reference>
<feature type="domain" description="CHRD" evidence="1">
    <location>
        <begin position="23"/>
        <end position="170"/>
    </location>
</feature>
<keyword evidence="3" id="KW-1185">Reference proteome</keyword>
<sequence>MQYSYALVGLAAAASAQEYQFTSTFNVTATPDQVVSNAGLPAPGPAAALGQFNYAIDSKNDIICYDITLVNFVGAYQSPAKTATHIHEGAEGKAGPPRIAFPNPVGDDNLRKSSGCLIGPFTTGIKMADNVTDTGAGFRLAQIEANPAGFFTDSHSALFAAGVVRGQLDQEFEFVDTPEAPTYPNGTGNSTDGHELVTATYTKTLEYTITSCKAEVTDCPYKTKPLVTKTVEVYTTVCPASELSTATLYFPGKPGKPAETHPAGPAPPCPGCPVAPAPPAPTPPCPGPGCPVAPAPPAPAGPCPGPGCPAAPAPPAPAGPCPGPGCPVAPAPPAPAGPCPGPGCPGAPIVTYPVNPTPALPTKPAGTGVTPPYVTFTGAAASNKVGGLLVVAGLAAALL</sequence>
<name>A0A1E1JVP8_9HELO</name>
<dbReference type="OrthoDB" id="3554264at2759"/>
<protein>
    <recommendedName>
        <fullName evidence="1">CHRD domain-containing protein</fullName>
    </recommendedName>
</protein>
<dbReference type="Pfam" id="PF07452">
    <property type="entry name" value="CHRD"/>
    <property type="match status" value="1"/>
</dbReference>
<organism evidence="2 3">
    <name type="scientific">Rhynchosporium agropyri</name>
    <dbReference type="NCBI Taxonomy" id="914238"/>
    <lineage>
        <taxon>Eukaryota</taxon>
        <taxon>Fungi</taxon>
        <taxon>Dikarya</taxon>
        <taxon>Ascomycota</taxon>
        <taxon>Pezizomycotina</taxon>
        <taxon>Leotiomycetes</taxon>
        <taxon>Helotiales</taxon>
        <taxon>Ploettnerulaceae</taxon>
        <taxon>Rhynchosporium</taxon>
    </lineage>
</organism>
<evidence type="ECO:0000313" key="2">
    <source>
        <dbReference type="EMBL" id="CZS88324.1"/>
    </source>
</evidence>
<evidence type="ECO:0000313" key="3">
    <source>
        <dbReference type="Proteomes" id="UP000178912"/>
    </source>
</evidence>
<proteinExistence type="predicted"/>
<dbReference type="EMBL" id="FJUX01000001">
    <property type="protein sequence ID" value="CZS88324.1"/>
    <property type="molecule type" value="Genomic_DNA"/>
</dbReference>
<dbReference type="AlphaFoldDB" id="A0A1E1JVP8"/>
<dbReference type="InterPro" id="IPR010895">
    <property type="entry name" value="CHRD"/>
</dbReference>
<evidence type="ECO:0000259" key="1">
    <source>
        <dbReference type="SMART" id="SM00754"/>
    </source>
</evidence>
<dbReference type="SMART" id="SM00754">
    <property type="entry name" value="CHRD"/>
    <property type="match status" value="1"/>
</dbReference>
<accession>A0A1E1JVP8</accession>